<keyword evidence="2" id="KW-1185">Reference proteome</keyword>
<evidence type="ECO:0000313" key="1">
    <source>
        <dbReference type="EMBL" id="MDQ0166633.1"/>
    </source>
</evidence>
<reference evidence="1 2" key="1">
    <citation type="submission" date="2023-07" db="EMBL/GenBank/DDBJ databases">
        <title>Genomic Encyclopedia of Type Strains, Phase IV (KMG-IV): sequencing the most valuable type-strain genomes for metagenomic binning, comparative biology and taxonomic classification.</title>
        <authorList>
            <person name="Goeker M."/>
        </authorList>
    </citation>
    <scope>NUCLEOTIDE SEQUENCE [LARGE SCALE GENOMIC DNA]</scope>
    <source>
        <strain evidence="1 2">DSM 12751</strain>
    </source>
</reference>
<dbReference type="Pfam" id="PF20765">
    <property type="entry name" value="Phage_tail_terminator_8"/>
    <property type="match status" value="1"/>
</dbReference>
<gene>
    <name evidence="1" type="ORF">J2S11_002549</name>
</gene>
<organism evidence="1 2">
    <name type="scientific">Caldalkalibacillus horti</name>
    <dbReference type="NCBI Taxonomy" id="77523"/>
    <lineage>
        <taxon>Bacteria</taxon>
        <taxon>Bacillati</taxon>
        <taxon>Bacillota</taxon>
        <taxon>Bacilli</taxon>
        <taxon>Bacillales</taxon>
        <taxon>Bacillaceae</taxon>
        <taxon>Caldalkalibacillus</taxon>
    </lineage>
</organism>
<dbReference type="EMBL" id="JAUSTY010000010">
    <property type="protein sequence ID" value="MDQ0166633.1"/>
    <property type="molecule type" value="Genomic_DNA"/>
</dbReference>
<dbReference type="InterPro" id="IPR049254">
    <property type="entry name" value="Phage_tail_terminator"/>
</dbReference>
<dbReference type="RefSeq" id="WP_307395000.1">
    <property type="nucleotide sequence ID" value="NZ_BAAADK010000047.1"/>
</dbReference>
<protein>
    <recommendedName>
        <fullName evidence="3">DUF5072 domain-containing protein</fullName>
    </recommendedName>
</protein>
<sequence>MEKMDEEQLLQSEGGVQAIIDHVAATLRRHFPDLAVLEDEPDEDAPEGVPATPYFLVLLDKVTHTQELGHRYFRQHNVLLQYVKSEAKNRDLHQMAEKLYDYMETISAGADQYKGSSMEHEVKEGVLHFSVEYSSYVVRQREPVPKMQQIEQEGYVHG</sequence>
<dbReference type="Proteomes" id="UP001235840">
    <property type="component" value="Unassembled WGS sequence"/>
</dbReference>
<name>A0ABT9W054_9BACI</name>
<proteinExistence type="predicted"/>
<evidence type="ECO:0008006" key="3">
    <source>
        <dbReference type="Google" id="ProtNLM"/>
    </source>
</evidence>
<evidence type="ECO:0000313" key="2">
    <source>
        <dbReference type="Proteomes" id="UP001235840"/>
    </source>
</evidence>
<comment type="caution">
    <text evidence="1">The sequence shown here is derived from an EMBL/GenBank/DDBJ whole genome shotgun (WGS) entry which is preliminary data.</text>
</comment>
<accession>A0ABT9W054</accession>